<name>A0A0F2MCB9_SPOSC</name>
<feature type="compositionally biased region" description="Basic and acidic residues" evidence="1">
    <location>
        <begin position="108"/>
        <end position="121"/>
    </location>
</feature>
<dbReference type="OrthoDB" id="3944408at2759"/>
<comment type="caution">
    <text evidence="3">The sequence shown here is derived from an EMBL/GenBank/DDBJ whole genome shotgun (WGS) entry which is preliminary data.</text>
</comment>
<dbReference type="AlphaFoldDB" id="A0A0F2MCB9"/>
<feature type="region of interest" description="Disordered" evidence="1">
    <location>
        <begin position="81"/>
        <end position="193"/>
    </location>
</feature>
<evidence type="ECO:0000259" key="2">
    <source>
        <dbReference type="Pfam" id="PF22980"/>
    </source>
</evidence>
<feature type="compositionally biased region" description="Basic and acidic residues" evidence="1">
    <location>
        <begin position="183"/>
        <end position="193"/>
    </location>
</feature>
<protein>
    <recommendedName>
        <fullName evidence="2">Myb-like DNA-binding domain-containing protein</fullName>
    </recommendedName>
</protein>
<dbReference type="Pfam" id="PF22980">
    <property type="entry name" value="Myb_DNA-bind_8"/>
    <property type="match status" value="1"/>
</dbReference>
<dbReference type="InterPro" id="IPR054505">
    <property type="entry name" value="Myb_DNA-bind_8"/>
</dbReference>
<dbReference type="VEuPathDB" id="FungiDB:SPSK_01668"/>
<feature type="compositionally biased region" description="Basic and acidic residues" evidence="1">
    <location>
        <begin position="134"/>
        <end position="165"/>
    </location>
</feature>
<accession>A0A0F2MCB9</accession>
<dbReference type="Proteomes" id="UP000033710">
    <property type="component" value="Unassembled WGS sequence"/>
</dbReference>
<dbReference type="KEGG" id="ssck:SPSK_01668"/>
<dbReference type="GeneID" id="27663852"/>
<reference evidence="3 4" key="2">
    <citation type="journal article" date="2015" name="Eukaryot. Cell">
        <title>Asexual propagation of a virulent clone complex in a human and feline outbreak of sporotrichosis.</title>
        <authorList>
            <person name="Teixeira Mde M."/>
            <person name="Rodrigues A.M."/>
            <person name="Tsui C.K."/>
            <person name="de Almeida L.G."/>
            <person name="Van Diepeningen A.D."/>
            <person name="van den Ende B.G."/>
            <person name="Fernandes G.F."/>
            <person name="Kano R."/>
            <person name="Hamelin R.C."/>
            <person name="Lopes-Bezerra L.M."/>
            <person name="Vasconcelos A.T."/>
            <person name="de Hoog S."/>
            <person name="de Camargo Z.P."/>
            <person name="Felipe M.S."/>
        </authorList>
    </citation>
    <scope>NUCLEOTIDE SEQUENCE [LARGE SCALE GENOMIC DNA]</scope>
    <source>
        <strain evidence="3 4">1099-18</strain>
    </source>
</reference>
<evidence type="ECO:0000313" key="4">
    <source>
        <dbReference type="Proteomes" id="UP000033710"/>
    </source>
</evidence>
<organism evidence="3 4">
    <name type="scientific">Sporothrix schenckii 1099-18</name>
    <dbReference type="NCBI Taxonomy" id="1397361"/>
    <lineage>
        <taxon>Eukaryota</taxon>
        <taxon>Fungi</taxon>
        <taxon>Dikarya</taxon>
        <taxon>Ascomycota</taxon>
        <taxon>Pezizomycotina</taxon>
        <taxon>Sordariomycetes</taxon>
        <taxon>Sordariomycetidae</taxon>
        <taxon>Ophiostomatales</taxon>
        <taxon>Ophiostomataceae</taxon>
        <taxon>Sporothrix</taxon>
    </lineage>
</organism>
<dbReference type="EMBL" id="AXCR01000005">
    <property type="protein sequence ID" value="KJR87353.1"/>
    <property type="molecule type" value="Genomic_DNA"/>
</dbReference>
<feature type="region of interest" description="Disordered" evidence="1">
    <location>
        <begin position="220"/>
        <end position="249"/>
    </location>
</feature>
<feature type="domain" description="Myb-like DNA-binding" evidence="2">
    <location>
        <begin position="25"/>
        <end position="73"/>
    </location>
</feature>
<gene>
    <name evidence="3" type="ORF">SPSK_01668</name>
</gene>
<reference evidence="3 4" key="1">
    <citation type="journal article" date="2014" name="BMC Genomics">
        <title>Comparative genomics of the major fungal agents of human and animal Sporotrichosis: Sporothrix schenckii and Sporothrix brasiliensis.</title>
        <authorList>
            <person name="Teixeira M.M."/>
            <person name="de Almeida L.G."/>
            <person name="Kubitschek-Barreira P."/>
            <person name="Alves F.L."/>
            <person name="Kioshima E.S."/>
            <person name="Abadio A.K."/>
            <person name="Fernandes L."/>
            <person name="Derengowski L.S."/>
            <person name="Ferreira K.S."/>
            <person name="Souza R.C."/>
            <person name="Ruiz J.C."/>
            <person name="de Andrade N.C."/>
            <person name="Paes H.C."/>
            <person name="Nicola A.M."/>
            <person name="Albuquerque P."/>
            <person name="Gerber A.L."/>
            <person name="Martins V.P."/>
            <person name="Peconick L.D."/>
            <person name="Neto A.V."/>
            <person name="Chaucanez C.B."/>
            <person name="Silva P.A."/>
            <person name="Cunha O.L."/>
            <person name="de Oliveira F.F."/>
            <person name="dos Santos T.C."/>
            <person name="Barros A.L."/>
            <person name="Soares M.A."/>
            <person name="de Oliveira L.M."/>
            <person name="Marini M.M."/>
            <person name="Villalobos-Duno H."/>
            <person name="Cunha M.M."/>
            <person name="de Hoog S."/>
            <person name="da Silveira J.F."/>
            <person name="Henrissat B."/>
            <person name="Nino-Vega G.A."/>
            <person name="Cisalpino P.S."/>
            <person name="Mora-Montes H.M."/>
            <person name="Almeida S.R."/>
            <person name="Stajich J.E."/>
            <person name="Lopes-Bezerra L.M."/>
            <person name="Vasconcelos A.T."/>
            <person name="Felipe M.S."/>
        </authorList>
    </citation>
    <scope>NUCLEOTIDE SEQUENCE [LARGE SCALE GENOMIC DNA]</scope>
    <source>
        <strain evidence="3 4">1099-18</strain>
    </source>
</reference>
<evidence type="ECO:0000313" key="3">
    <source>
        <dbReference type="EMBL" id="KJR87353.1"/>
    </source>
</evidence>
<dbReference type="RefSeq" id="XP_016590029.1">
    <property type="nucleotide sequence ID" value="XM_016728575.1"/>
</dbReference>
<evidence type="ECO:0000256" key="1">
    <source>
        <dbReference type="SAM" id="MobiDB-lite"/>
    </source>
</evidence>
<sequence length="503" mass="54244">MGSSNNGASSGESGSSGINPDKAIARLLYAMLKQKSLKDIDWNQVAADPALLERISNGHAARMRYSRFRQSIDSQVAKKAAAAAAAPKNESNGNFDEDKAGIVQQTLPRRESKTKSNDPKGNKRTGAASGSTKRLRDTESDDIKNVVMKKKEVANPDEKENKDNLSPDPDFFSDYNTGLLPDTPDKDKDSKDSKLLQKLKQDPGFLDTKTTTEKAVDDLQLSQTSFTSSLPSPPTETVPSMESIANQDRTKKLRKMYAFSPTMKPGTLHQIPLPRGAMSSSSSRILSLPTLPTATASASSSATSPVNLGGVLMMRHHSAGSMTDTAPNHHRHHPQPQMMIRQTRMMTPSSDTDLHLGAHHNHRQHFAHHTQIPIMSDLASVGGLDPTFDFGNNNGGGSNSTTGHPSPWMATPFSSPAMPAFDMSPYSTTLDVVGGGGGANQDGSIAGDTQSMPSLFQTQYNSQQQQQEQEALQASLMAQAFTKNNGWDVMLTQANGSDQNHSI</sequence>
<proteinExistence type="predicted"/>